<keyword evidence="1" id="KW-1133">Transmembrane helix</keyword>
<reference evidence="3" key="1">
    <citation type="submission" date="2016-10" db="EMBL/GenBank/DDBJ databases">
        <authorList>
            <person name="Varghese N."/>
            <person name="Submissions S."/>
        </authorList>
    </citation>
    <scope>NUCLEOTIDE SEQUENCE [LARGE SCALE GENOMIC DNA]</scope>
    <source>
        <strain evidence="3">CGMCC 1.8895</strain>
    </source>
</reference>
<feature type="transmembrane region" description="Helical" evidence="1">
    <location>
        <begin position="74"/>
        <end position="97"/>
    </location>
</feature>
<name>A0A1G9HD10_9BACL</name>
<dbReference type="RefSeq" id="WP_092987368.1">
    <property type="nucleotide sequence ID" value="NZ_FNFY01000022.1"/>
</dbReference>
<protein>
    <submittedName>
        <fullName evidence="2">Uncharacterized protein</fullName>
    </submittedName>
</protein>
<dbReference type="AlphaFoldDB" id="A0A1G9HD10"/>
<dbReference type="EMBL" id="FNFY01000022">
    <property type="protein sequence ID" value="SDL10789.1"/>
    <property type="molecule type" value="Genomic_DNA"/>
</dbReference>
<evidence type="ECO:0000313" key="3">
    <source>
        <dbReference type="Proteomes" id="UP000199008"/>
    </source>
</evidence>
<gene>
    <name evidence="2" type="ORF">SAMN05216216_12228</name>
</gene>
<dbReference type="Proteomes" id="UP000199008">
    <property type="component" value="Unassembled WGS sequence"/>
</dbReference>
<organism evidence="2 3">
    <name type="scientific">Lacicoccus qingdaonensis</name>
    <dbReference type="NCBI Taxonomy" id="576118"/>
    <lineage>
        <taxon>Bacteria</taxon>
        <taxon>Bacillati</taxon>
        <taxon>Bacillota</taxon>
        <taxon>Bacilli</taxon>
        <taxon>Bacillales</taxon>
        <taxon>Salinicoccaceae</taxon>
        <taxon>Lacicoccus</taxon>
    </lineage>
</organism>
<proteinExistence type="predicted"/>
<keyword evidence="3" id="KW-1185">Reference proteome</keyword>
<evidence type="ECO:0000256" key="1">
    <source>
        <dbReference type="SAM" id="Phobius"/>
    </source>
</evidence>
<feature type="transmembrane region" description="Helical" evidence="1">
    <location>
        <begin position="7"/>
        <end position="28"/>
    </location>
</feature>
<keyword evidence="1" id="KW-0812">Transmembrane</keyword>
<dbReference type="OrthoDB" id="2721173at2"/>
<keyword evidence="1" id="KW-0472">Membrane</keyword>
<feature type="transmembrane region" description="Helical" evidence="1">
    <location>
        <begin position="103"/>
        <end position="123"/>
    </location>
</feature>
<evidence type="ECO:0000313" key="2">
    <source>
        <dbReference type="EMBL" id="SDL10789.1"/>
    </source>
</evidence>
<sequence length="131" mass="14790">MNDNKISFIVYGAFFSILPVIHLVNFIINRTPPPPLTFYSLIIVAVMSFSFSYISVNFRKNDKEKQRSIIRRGIVTGFLALVFSIAIALPLTALNIFDIHLVHLFMILLTILVAGAFISTAVYTKRSLNPR</sequence>
<feature type="transmembrane region" description="Helical" evidence="1">
    <location>
        <begin position="34"/>
        <end position="54"/>
    </location>
</feature>
<accession>A0A1G9HD10</accession>